<organism evidence="5 6">
    <name type="scientific">Arcticibacterium luteifluviistationis</name>
    <dbReference type="NCBI Taxonomy" id="1784714"/>
    <lineage>
        <taxon>Bacteria</taxon>
        <taxon>Pseudomonadati</taxon>
        <taxon>Bacteroidota</taxon>
        <taxon>Cytophagia</taxon>
        <taxon>Cytophagales</taxon>
        <taxon>Leadbetterellaceae</taxon>
        <taxon>Arcticibacterium</taxon>
    </lineage>
</organism>
<dbReference type="InterPro" id="IPR028082">
    <property type="entry name" value="Peripla_BP_I"/>
</dbReference>
<reference evidence="5 6" key="1">
    <citation type="submission" date="2018-05" db="EMBL/GenBank/DDBJ databases">
        <title>Complete genome sequence of Arcticibacterium luteifluviistationis SM1504T, a cytophagaceae bacterium isolated from Arctic surface seawater.</title>
        <authorList>
            <person name="Li Y."/>
            <person name="Qin Q.-L."/>
        </authorList>
    </citation>
    <scope>NUCLEOTIDE SEQUENCE [LARGE SCALE GENOMIC DNA]</scope>
    <source>
        <strain evidence="5 6">SM1504</strain>
    </source>
</reference>
<keyword evidence="2" id="KW-0238">DNA-binding</keyword>
<gene>
    <name evidence="5" type="ORF">DJ013_09485</name>
</gene>
<dbReference type="AlphaFoldDB" id="A0A2Z4GBG7"/>
<evidence type="ECO:0000259" key="4">
    <source>
        <dbReference type="PROSITE" id="PS50932"/>
    </source>
</evidence>
<dbReference type="SUPFAM" id="SSF53822">
    <property type="entry name" value="Periplasmic binding protein-like I"/>
    <property type="match status" value="1"/>
</dbReference>
<keyword evidence="6" id="KW-1185">Reference proteome</keyword>
<protein>
    <submittedName>
        <fullName evidence="5">LacI family transcriptional regulator</fullName>
    </submittedName>
</protein>
<feature type="domain" description="HTH lacI-type" evidence="4">
    <location>
        <begin position="6"/>
        <end position="60"/>
    </location>
</feature>
<dbReference type="OrthoDB" id="833520at2"/>
<dbReference type="Pfam" id="PF13377">
    <property type="entry name" value="Peripla_BP_3"/>
    <property type="match status" value="1"/>
</dbReference>
<dbReference type="Gene3D" id="3.40.50.2300">
    <property type="match status" value="2"/>
</dbReference>
<dbReference type="Pfam" id="PF00356">
    <property type="entry name" value="LacI"/>
    <property type="match status" value="1"/>
</dbReference>
<proteinExistence type="predicted"/>
<keyword evidence="1" id="KW-0805">Transcription regulation</keyword>
<accession>A0A2Z4GBG7</accession>
<dbReference type="PANTHER" id="PTHR30146:SF109">
    <property type="entry name" value="HTH-TYPE TRANSCRIPTIONAL REGULATOR GALS"/>
    <property type="match status" value="1"/>
</dbReference>
<dbReference type="InterPro" id="IPR010982">
    <property type="entry name" value="Lambda_DNA-bd_dom_sf"/>
</dbReference>
<keyword evidence="3" id="KW-0804">Transcription</keyword>
<name>A0A2Z4GBG7_9BACT</name>
<dbReference type="SUPFAM" id="SSF47413">
    <property type="entry name" value="lambda repressor-like DNA-binding domains"/>
    <property type="match status" value="1"/>
</dbReference>
<dbReference type="InterPro" id="IPR046335">
    <property type="entry name" value="LacI/GalR-like_sensor"/>
</dbReference>
<evidence type="ECO:0000256" key="3">
    <source>
        <dbReference type="ARBA" id="ARBA00023163"/>
    </source>
</evidence>
<evidence type="ECO:0000256" key="1">
    <source>
        <dbReference type="ARBA" id="ARBA00023015"/>
    </source>
</evidence>
<evidence type="ECO:0000313" key="6">
    <source>
        <dbReference type="Proteomes" id="UP000249873"/>
    </source>
</evidence>
<dbReference type="GO" id="GO:0003700">
    <property type="term" value="F:DNA-binding transcription factor activity"/>
    <property type="evidence" value="ECO:0007669"/>
    <property type="project" value="TreeGrafter"/>
</dbReference>
<dbReference type="KEGG" id="als:DJ013_09485"/>
<dbReference type="Gene3D" id="1.10.260.40">
    <property type="entry name" value="lambda repressor-like DNA-binding domains"/>
    <property type="match status" value="1"/>
</dbReference>
<dbReference type="SMART" id="SM00354">
    <property type="entry name" value="HTH_LACI"/>
    <property type="match status" value="1"/>
</dbReference>
<dbReference type="PROSITE" id="PS50932">
    <property type="entry name" value="HTH_LACI_2"/>
    <property type="match status" value="1"/>
</dbReference>
<dbReference type="CDD" id="cd06267">
    <property type="entry name" value="PBP1_LacI_sugar_binding-like"/>
    <property type="match status" value="1"/>
</dbReference>
<dbReference type="CDD" id="cd01392">
    <property type="entry name" value="HTH_LacI"/>
    <property type="match status" value="1"/>
</dbReference>
<dbReference type="EMBL" id="CP029480">
    <property type="protein sequence ID" value="AWV98390.1"/>
    <property type="molecule type" value="Genomic_DNA"/>
</dbReference>
<dbReference type="InterPro" id="IPR000843">
    <property type="entry name" value="HTH_LacI"/>
</dbReference>
<evidence type="ECO:0000256" key="2">
    <source>
        <dbReference type="ARBA" id="ARBA00023125"/>
    </source>
</evidence>
<dbReference type="PANTHER" id="PTHR30146">
    <property type="entry name" value="LACI-RELATED TRANSCRIPTIONAL REPRESSOR"/>
    <property type="match status" value="1"/>
</dbReference>
<evidence type="ECO:0000313" key="5">
    <source>
        <dbReference type="EMBL" id="AWV98390.1"/>
    </source>
</evidence>
<dbReference type="RefSeq" id="WP_111371583.1">
    <property type="nucleotide sequence ID" value="NZ_CP029480.1"/>
</dbReference>
<sequence>MKTKAPTIKLIAKELGVSISTVSRALRDMPEVNPETRRRIMKYAEEVDYQPNMVATSLVNQNSRLIGVIVPNMDYFFASAVKGIDEAAMEAGYTVVISQSNESYGRELANTQRIMGSQVEGLIVSLSSETQNIDHIKKILKRNKPVVFFDRDTPDIRASKVVLDNELGAYKAVKHLISKGCKRIAYLGAEKNLQISNSREQGYLKALKEANMSIDESLIVHGKFEKDNAYLKTMELLRLKTIPDAIFAISDRLALGAYMAIKDKGLRMPEDIALVGFNDEPIMSLLSPSISSVSQPAFEMGKMAARLFIEQLNSGEEFEPRTEIFQPELKIRDSSTF</sequence>
<dbReference type="Proteomes" id="UP000249873">
    <property type="component" value="Chromosome"/>
</dbReference>
<dbReference type="GO" id="GO:0000976">
    <property type="term" value="F:transcription cis-regulatory region binding"/>
    <property type="evidence" value="ECO:0007669"/>
    <property type="project" value="TreeGrafter"/>
</dbReference>